<evidence type="ECO:0000313" key="2">
    <source>
        <dbReference type="Proteomes" id="UP001206483"/>
    </source>
</evidence>
<dbReference type="PANTHER" id="PTHR38440:SF1">
    <property type="entry name" value="UPF0398 PROTEIN SPR0331"/>
    <property type="match status" value="1"/>
</dbReference>
<reference evidence="1 2" key="1">
    <citation type="submission" date="2022-06" db="EMBL/GenBank/DDBJ databases">
        <title>Sequencing the genomes of 1000 actinobacteria strains.</title>
        <authorList>
            <person name="Klenk H.-P."/>
        </authorList>
    </citation>
    <scope>NUCLEOTIDE SEQUENCE [LARGE SCALE GENOMIC DNA]</scope>
    <source>
        <strain evidence="1 2">DSM 41656</strain>
    </source>
</reference>
<gene>
    <name evidence="1" type="ORF">FHR36_000205</name>
</gene>
<sequence>MTVIAVTGHLDLAGAGLPSIRAELLALLGPYARGGALTGLSCIAPGADALFADVVLELGGRLEVVLPSARYRAAAVAAGYTAYAEEFDRLCRAAAEVLVLPAPEPDSAAYVAANAELLRRADLLVAVWDGGPGNGPGGTAHMVAAARAAGVPVHRVWPPGAARTG</sequence>
<keyword evidence="2" id="KW-1185">Reference proteome</keyword>
<dbReference type="RefSeq" id="WP_253792877.1">
    <property type="nucleotide sequence ID" value="NZ_BAAAUB010000031.1"/>
</dbReference>
<organism evidence="1 2">
    <name type="scientific">Kitasatospora paracochleata</name>
    <dbReference type="NCBI Taxonomy" id="58354"/>
    <lineage>
        <taxon>Bacteria</taxon>
        <taxon>Bacillati</taxon>
        <taxon>Actinomycetota</taxon>
        <taxon>Actinomycetes</taxon>
        <taxon>Kitasatosporales</taxon>
        <taxon>Streptomycetaceae</taxon>
        <taxon>Kitasatospora</taxon>
    </lineage>
</organism>
<dbReference type="Gene3D" id="3.40.50.450">
    <property type="match status" value="1"/>
</dbReference>
<name>A0ABT1IPQ5_9ACTN</name>
<comment type="caution">
    <text evidence="1">The sequence shown here is derived from an EMBL/GenBank/DDBJ whole genome shotgun (WGS) entry which is preliminary data.</text>
</comment>
<dbReference type="EMBL" id="JAMZDX010000001">
    <property type="protein sequence ID" value="MCP2307113.1"/>
    <property type="molecule type" value="Genomic_DNA"/>
</dbReference>
<dbReference type="Proteomes" id="UP001206483">
    <property type="component" value="Unassembled WGS sequence"/>
</dbReference>
<protein>
    <submittedName>
        <fullName evidence="1">Uncharacterized protein</fullName>
    </submittedName>
</protein>
<proteinExistence type="predicted"/>
<evidence type="ECO:0000313" key="1">
    <source>
        <dbReference type="EMBL" id="MCP2307113.1"/>
    </source>
</evidence>
<dbReference type="InterPro" id="IPR010697">
    <property type="entry name" value="YspA"/>
</dbReference>
<dbReference type="PANTHER" id="PTHR38440">
    <property type="entry name" value="UPF0398 PROTEIN YPSA"/>
    <property type="match status" value="1"/>
</dbReference>
<accession>A0ABT1IPQ5</accession>
<dbReference type="SUPFAM" id="SSF102405">
    <property type="entry name" value="MCP/YpsA-like"/>
    <property type="match status" value="1"/>
</dbReference>